<dbReference type="PANTHER" id="PTHR46228:SF2">
    <property type="entry name" value="KELCH REPEAT PROTEIN (AFU_ORTHOLOGUE AFUA_4G14350)"/>
    <property type="match status" value="1"/>
</dbReference>
<feature type="signal peptide" evidence="5">
    <location>
        <begin position="1"/>
        <end position="20"/>
    </location>
</feature>
<keyword evidence="2" id="KW-0677">Repeat</keyword>
<evidence type="ECO:0008006" key="8">
    <source>
        <dbReference type="Google" id="ProtNLM"/>
    </source>
</evidence>
<accession>A0A0F4YZI8</accession>
<dbReference type="STRING" id="1408163.A0A0F4YZI8"/>
<feature type="compositionally biased region" description="Basic and acidic residues" evidence="3">
    <location>
        <begin position="684"/>
        <end position="693"/>
    </location>
</feature>
<evidence type="ECO:0000256" key="1">
    <source>
        <dbReference type="ARBA" id="ARBA00022441"/>
    </source>
</evidence>
<gene>
    <name evidence="6" type="ORF">T310_2427</name>
</gene>
<dbReference type="GeneID" id="25314778"/>
<feature type="transmembrane region" description="Helical" evidence="4">
    <location>
        <begin position="502"/>
        <end position="526"/>
    </location>
</feature>
<evidence type="ECO:0000256" key="5">
    <source>
        <dbReference type="SAM" id="SignalP"/>
    </source>
</evidence>
<dbReference type="Gene3D" id="2.120.10.80">
    <property type="entry name" value="Kelch-type beta propeller"/>
    <property type="match status" value="1"/>
</dbReference>
<evidence type="ECO:0000256" key="3">
    <source>
        <dbReference type="SAM" id="MobiDB-lite"/>
    </source>
</evidence>
<keyword evidence="4" id="KW-0472">Membrane</keyword>
<name>A0A0F4YZI8_RASE3</name>
<evidence type="ECO:0000256" key="2">
    <source>
        <dbReference type="ARBA" id="ARBA00022737"/>
    </source>
</evidence>
<keyword evidence="7" id="KW-1185">Reference proteome</keyword>
<sequence length="712" mass="77314">MWPSFLEGAAALALAGSALALDTVSMCSWSQFRANIIQDTIYLDGGWQWWQVGQTLKDDGNVEGWLYHLNLGQSFDQTTNQTALFQRTSKTGGLASNNIAPNYIDGVMFANDYELILYGGLTRLTDSQDPPAANIVTAYEAYQYGPERTSWEPGFIQKTLPQNVTRYITNGAGVSAPSENLGFYFSGMRGADWGLIQEGDQSANTTANTLITVDMSVMRNETWTNDTLPDNIPGRANAELVWLPVSESGALVAIGGVINPESLTVTQGLTESQAAASKRISPTFMETVSIYDVANKRWYQQNTTGDIPPQLTLFCSVVAEAEDRSSFNIYIYGGYDGINATEIPSDDVYVLSIPSFTWIKVYSGQPTHGRTGHKCVKVYPDQMFVLGGQFAGNPAICLDGGIIQVFNLNTLRFQDSYNPLNWSAYEVPSLITSQIGGNGKGGATKTSPSAWNDDGLSSLFSTKYTKPIATYYPYKPLNSSTPTPTATPTIVPQKNGGGFPGWAGAIIGVLLGMLILVSLIAGFLLYRRRRKDGSGYGSNSSGRRASILNWLYATRAKSSTKTASELGGTEKDFPGTASLSSRALSPISRVSVPREAASTPVHELETAPQLRYELPTEYNTPANDDRHRHRHTPSVDSVLHGSSEQTPSESGYSEASSQQTRAAHRHQNSDISSPLSDISELPAEEARHSRHISDISGDGTNPVNVIPEEHRN</sequence>
<dbReference type="InterPro" id="IPR011043">
    <property type="entry name" value="Gal_Oxase/kelch_b-propeller"/>
</dbReference>
<dbReference type="SUPFAM" id="SSF50965">
    <property type="entry name" value="Galactose oxidase, central domain"/>
    <property type="match status" value="1"/>
</dbReference>
<feature type="compositionally biased region" description="Polar residues" evidence="3">
    <location>
        <begin position="640"/>
        <end position="661"/>
    </location>
</feature>
<keyword evidence="5" id="KW-0732">Signal</keyword>
<dbReference type="InterPro" id="IPR015915">
    <property type="entry name" value="Kelch-typ_b-propeller"/>
</dbReference>
<dbReference type="PANTHER" id="PTHR46228">
    <property type="entry name" value="KELCH DOMAIN-CONTAINING PROTEIN"/>
    <property type="match status" value="1"/>
</dbReference>
<comment type="caution">
    <text evidence="6">The sequence shown here is derived from an EMBL/GenBank/DDBJ whole genome shotgun (WGS) entry which is preliminary data.</text>
</comment>
<dbReference type="EMBL" id="LASV01000098">
    <property type="protein sequence ID" value="KKA23530.1"/>
    <property type="molecule type" value="Genomic_DNA"/>
</dbReference>
<protein>
    <recommendedName>
        <fullName evidence="8">Kelch repeat protein</fullName>
    </recommendedName>
</protein>
<organism evidence="6 7">
    <name type="scientific">Rasamsonia emersonii (strain ATCC 16479 / CBS 393.64 / IMI 116815)</name>
    <dbReference type="NCBI Taxonomy" id="1408163"/>
    <lineage>
        <taxon>Eukaryota</taxon>
        <taxon>Fungi</taxon>
        <taxon>Dikarya</taxon>
        <taxon>Ascomycota</taxon>
        <taxon>Pezizomycotina</taxon>
        <taxon>Eurotiomycetes</taxon>
        <taxon>Eurotiomycetidae</taxon>
        <taxon>Eurotiales</taxon>
        <taxon>Trichocomaceae</taxon>
        <taxon>Rasamsonia</taxon>
    </lineage>
</organism>
<proteinExistence type="predicted"/>
<dbReference type="OrthoDB" id="540004at2759"/>
<feature type="region of interest" description="Disordered" evidence="3">
    <location>
        <begin position="561"/>
        <end position="712"/>
    </location>
</feature>
<keyword evidence="4" id="KW-1133">Transmembrane helix</keyword>
<keyword evidence="1" id="KW-0880">Kelch repeat</keyword>
<dbReference type="AlphaFoldDB" id="A0A0F4YZI8"/>
<dbReference type="Proteomes" id="UP000053958">
    <property type="component" value="Unassembled WGS sequence"/>
</dbReference>
<keyword evidence="4" id="KW-0812">Transmembrane</keyword>
<evidence type="ECO:0000313" key="7">
    <source>
        <dbReference type="Proteomes" id="UP000053958"/>
    </source>
</evidence>
<evidence type="ECO:0000313" key="6">
    <source>
        <dbReference type="EMBL" id="KKA23530.1"/>
    </source>
</evidence>
<evidence type="ECO:0000256" key="4">
    <source>
        <dbReference type="SAM" id="Phobius"/>
    </source>
</evidence>
<feature type="chain" id="PRO_5002482336" description="Kelch repeat protein" evidence="5">
    <location>
        <begin position="21"/>
        <end position="712"/>
    </location>
</feature>
<dbReference type="RefSeq" id="XP_013330142.1">
    <property type="nucleotide sequence ID" value="XM_013474688.1"/>
</dbReference>
<reference evidence="6 7" key="1">
    <citation type="submission" date="2015-04" db="EMBL/GenBank/DDBJ databases">
        <authorList>
            <person name="Heijne W.H."/>
            <person name="Fedorova N.D."/>
            <person name="Nierman W.C."/>
            <person name="Vollebregt A.W."/>
            <person name="Zhao Z."/>
            <person name="Wu L."/>
            <person name="Kumar M."/>
            <person name="Stam H."/>
            <person name="van den Berg M.A."/>
            <person name="Pel H.J."/>
        </authorList>
    </citation>
    <scope>NUCLEOTIDE SEQUENCE [LARGE SCALE GENOMIC DNA]</scope>
    <source>
        <strain evidence="6 7">CBS 393.64</strain>
    </source>
</reference>